<evidence type="ECO:0000313" key="1">
    <source>
        <dbReference type="EMBL" id="HJA70200.1"/>
    </source>
</evidence>
<dbReference type="Proteomes" id="UP000823900">
    <property type="component" value="Unassembled WGS sequence"/>
</dbReference>
<comment type="caution">
    <text evidence="1">The sequence shown here is derived from an EMBL/GenBank/DDBJ whole genome shotgun (WGS) entry which is preliminary data.</text>
</comment>
<dbReference type="EMBL" id="DWZA01000011">
    <property type="protein sequence ID" value="HJA70200.1"/>
    <property type="molecule type" value="Genomic_DNA"/>
</dbReference>
<dbReference type="InterPro" id="IPR004027">
    <property type="entry name" value="SEC_C_motif"/>
</dbReference>
<organism evidence="1 2">
    <name type="scientific">Candidatus Lachnoclostridium stercoravium</name>
    <dbReference type="NCBI Taxonomy" id="2838633"/>
    <lineage>
        <taxon>Bacteria</taxon>
        <taxon>Bacillati</taxon>
        <taxon>Bacillota</taxon>
        <taxon>Clostridia</taxon>
        <taxon>Lachnospirales</taxon>
        <taxon>Lachnospiraceae</taxon>
    </lineage>
</organism>
<sequence>MANMRNKGNIIKFLDNGGKACELVCKCLSSNTRNSIGHYDYDSEEIANSLGQKIKFYNVNNKDEFEEKTLTQICYDIWQMYNCMGVFSELIYRLEMHSRILEGQHPSEGDDFCKTTSGCQKNRKKIYPNDKCPCGSGLKYKKCCGK</sequence>
<gene>
    <name evidence="1" type="ORF">IAA07_01305</name>
</gene>
<dbReference type="AlphaFoldDB" id="A0A9D2HEQ8"/>
<dbReference type="SUPFAM" id="SSF103642">
    <property type="entry name" value="Sec-C motif"/>
    <property type="match status" value="1"/>
</dbReference>
<proteinExistence type="predicted"/>
<dbReference type="Pfam" id="PF02810">
    <property type="entry name" value="SEC-C"/>
    <property type="match status" value="1"/>
</dbReference>
<reference evidence="1" key="1">
    <citation type="journal article" date="2021" name="PeerJ">
        <title>Extensive microbial diversity within the chicken gut microbiome revealed by metagenomics and culture.</title>
        <authorList>
            <person name="Gilroy R."/>
            <person name="Ravi A."/>
            <person name="Getino M."/>
            <person name="Pursley I."/>
            <person name="Horton D.L."/>
            <person name="Alikhan N.F."/>
            <person name="Baker D."/>
            <person name="Gharbi K."/>
            <person name="Hall N."/>
            <person name="Watson M."/>
            <person name="Adriaenssens E.M."/>
            <person name="Foster-Nyarko E."/>
            <person name="Jarju S."/>
            <person name="Secka A."/>
            <person name="Antonio M."/>
            <person name="Oren A."/>
            <person name="Chaudhuri R.R."/>
            <person name="La Ragione R."/>
            <person name="Hildebrand F."/>
            <person name="Pallen M.J."/>
        </authorList>
    </citation>
    <scope>NUCLEOTIDE SEQUENCE</scope>
    <source>
        <strain evidence="1">CHK178-16964</strain>
    </source>
</reference>
<accession>A0A9D2HEQ8</accession>
<name>A0A9D2HEQ8_9FIRM</name>
<protein>
    <submittedName>
        <fullName evidence="1">SEC-C domain-containing protein</fullName>
    </submittedName>
</protein>
<dbReference type="Gene3D" id="3.10.450.50">
    <property type="match status" value="1"/>
</dbReference>
<evidence type="ECO:0000313" key="2">
    <source>
        <dbReference type="Proteomes" id="UP000823900"/>
    </source>
</evidence>
<reference evidence="1" key="2">
    <citation type="submission" date="2021-04" db="EMBL/GenBank/DDBJ databases">
        <authorList>
            <person name="Gilroy R."/>
        </authorList>
    </citation>
    <scope>NUCLEOTIDE SEQUENCE</scope>
    <source>
        <strain evidence="1">CHK178-16964</strain>
    </source>
</reference>